<dbReference type="RefSeq" id="WP_147271897.1">
    <property type="nucleotide sequence ID" value="NZ_QPID01000014.1"/>
</dbReference>
<dbReference type="OrthoDB" id="6335119at2"/>
<sequence length="191" mass="21327">MTAACSFSWMATRRVIAVALLTLIGVLGCASVPLSTMVKMSQFGPEEFVELKPEDIRAKVTVEEAVGLKPEQTILEVTLASPNGQLMKTFNFELISETPRTEERWLRAPLHWIDYEMKLTDEGESAFESFQQFAANDPELNSFAISVGAKVKNPPAEGEIMVMSIALKLYQQEAYMPLFEKAEIKMGKTEI</sequence>
<evidence type="ECO:0000313" key="1">
    <source>
        <dbReference type="EMBL" id="RCU43810.1"/>
    </source>
</evidence>
<dbReference type="EMBL" id="QPID01000014">
    <property type="protein sequence ID" value="RCU43810.1"/>
    <property type="molecule type" value="Genomic_DNA"/>
</dbReference>
<protein>
    <submittedName>
        <fullName evidence="1">Uncharacterized protein</fullName>
    </submittedName>
</protein>
<dbReference type="Proteomes" id="UP000252558">
    <property type="component" value="Unassembled WGS sequence"/>
</dbReference>
<keyword evidence="2" id="KW-1185">Reference proteome</keyword>
<gene>
    <name evidence="1" type="ORF">DU002_18180</name>
</gene>
<proteinExistence type="predicted"/>
<organism evidence="1 2">
    <name type="scientific">Corallincola holothuriorum</name>
    <dbReference type="NCBI Taxonomy" id="2282215"/>
    <lineage>
        <taxon>Bacteria</taxon>
        <taxon>Pseudomonadati</taxon>
        <taxon>Pseudomonadota</taxon>
        <taxon>Gammaproteobacteria</taxon>
        <taxon>Alteromonadales</taxon>
        <taxon>Psychromonadaceae</taxon>
        <taxon>Corallincola</taxon>
    </lineage>
</organism>
<comment type="caution">
    <text evidence="1">The sequence shown here is derived from an EMBL/GenBank/DDBJ whole genome shotgun (WGS) entry which is preliminary data.</text>
</comment>
<dbReference type="AlphaFoldDB" id="A0A368N0V7"/>
<reference evidence="1 2" key="1">
    <citation type="submission" date="2018-07" db="EMBL/GenBank/DDBJ databases">
        <title>Corallincola holothuriorum sp. nov., a new facultative anaerobe isolated from sea cucumber Apostichopus japonicus.</title>
        <authorList>
            <person name="Xia H."/>
        </authorList>
    </citation>
    <scope>NUCLEOTIDE SEQUENCE [LARGE SCALE GENOMIC DNA]</scope>
    <source>
        <strain evidence="1 2">C4</strain>
    </source>
</reference>
<name>A0A368N0V7_9GAMM</name>
<accession>A0A368N0V7</accession>
<evidence type="ECO:0000313" key="2">
    <source>
        <dbReference type="Proteomes" id="UP000252558"/>
    </source>
</evidence>